<dbReference type="FunFam" id="1.10.10.10:FF:000019">
    <property type="entry name" value="Crp/Fnr family transcriptional regulator"/>
    <property type="match status" value="1"/>
</dbReference>
<evidence type="ECO:0000256" key="2">
    <source>
        <dbReference type="ARBA" id="ARBA00023125"/>
    </source>
</evidence>
<dbReference type="Pfam" id="PF00027">
    <property type="entry name" value="cNMP_binding"/>
    <property type="match status" value="1"/>
</dbReference>
<dbReference type="InterPro" id="IPR018488">
    <property type="entry name" value="cNMP-bd_CS"/>
</dbReference>
<dbReference type="SMART" id="SM00419">
    <property type="entry name" value="HTH_CRP"/>
    <property type="match status" value="1"/>
</dbReference>
<keyword evidence="2" id="KW-0238">DNA-binding</keyword>
<accession>A0A6J4UND5</accession>
<feature type="domain" description="Cyclic nucleotide-binding" evidence="4">
    <location>
        <begin position="12"/>
        <end position="111"/>
    </location>
</feature>
<dbReference type="InterPro" id="IPR036390">
    <property type="entry name" value="WH_DNA-bd_sf"/>
</dbReference>
<dbReference type="PANTHER" id="PTHR24567:SF74">
    <property type="entry name" value="HTH-TYPE TRANSCRIPTIONAL REGULATOR ARCR"/>
    <property type="match status" value="1"/>
</dbReference>
<evidence type="ECO:0000259" key="5">
    <source>
        <dbReference type="PROSITE" id="PS51063"/>
    </source>
</evidence>
<dbReference type="SMART" id="SM00100">
    <property type="entry name" value="cNMP"/>
    <property type="match status" value="1"/>
</dbReference>
<evidence type="ECO:0000256" key="1">
    <source>
        <dbReference type="ARBA" id="ARBA00023015"/>
    </source>
</evidence>
<dbReference type="Gene3D" id="1.10.10.10">
    <property type="entry name" value="Winged helix-like DNA-binding domain superfamily/Winged helix DNA-binding domain"/>
    <property type="match status" value="1"/>
</dbReference>
<dbReference type="Gene3D" id="2.60.120.10">
    <property type="entry name" value="Jelly Rolls"/>
    <property type="match status" value="1"/>
</dbReference>
<dbReference type="GO" id="GO:0005829">
    <property type="term" value="C:cytosol"/>
    <property type="evidence" value="ECO:0007669"/>
    <property type="project" value="TreeGrafter"/>
</dbReference>
<dbReference type="PROSITE" id="PS51063">
    <property type="entry name" value="HTH_CRP_2"/>
    <property type="match status" value="1"/>
</dbReference>
<dbReference type="InterPro" id="IPR014710">
    <property type="entry name" value="RmlC-like_jellyroll"/>
</dbReference>
<evidence type="ECO:0000313" key="6">
    <source>
        <dbReference type="EMBL" id="CAA9552042.1"/>
    </source>
</evidence>
<dbReference type="SUPFAM" id="SSF51206">
    <property type="entry name" value="cAMP-binding domain-like"/>
    <property type="match status" value="1"/>
</dbReference>
<evidence type="ECO:0000256" key="3">
    <source>
        <dbReference type="ARBA" id="ARBA00023163"/>
    </source>
</evidence>
<dbReference type="InterPro" id="IPR050397">
    <property type="entry name" value="Env_Response_Regulators"/>
</dbReference>
<dbReference type="GO" id="GO:0003677">
    <property type="term" value="F:DNA binding"/>
    <property type="evidence" value="ECO:0007669"/>
    <property type="project" value="UniProtKB-KW"/>
</dbReference>
<dbReference type="InterPro" id="IPR000595">
    <property type="entry name" value="cNMP-bd_dom"/>
</dbReference>
<gene>
    <name evidence="6" type="ORF">AVDCRST_MAG88-849</name>
</gene>
<protein>
    <recommendedName>
        <fullName evidence="7">cAMP-binding proteins - catabolite gene activator and regulatory subunit of cAMP-dependent protein kinases</fullName>
    </recommendedName>
</protein>
<organism evidence="6">
    <name type="scientific">uncultured Thermomicrobiales bacterium</name>
    <dbReference type="NCBI Taxonomy" id="1645740"/>
    <lineage>
        <taxon>Bacteria</taxon>
        <taxon>Pseudomonadati</taxon>
        <taxon>Thermomicrobiota</taxon>
        <taxon>Thermomicrobia</taxon>
        <taxon>Thermomicrobiales</taxon>
        <taxon>environmental samples</taxon>
    </lineage>
</organism>
<dbReference type="PROSITE" id="PS50042">
    <property type="entry name" value="CNMP_BINDING_3"/>
    <property type="match status" value="1"/>
</dbReference>
<dbReference type="InterPro" id="IPR018490">
    <property type="entry name" value="cNMP-bd_dom_sf"/>
</dbReference>
<proteinExistence type="predicted"/>
<evidence type="ECO:0008006" key="7">
    <source>
        <dbReference type="Google" id="ProtNLM"/>
    </source>
</evidence>
<dbReference type="CDD" id="cd00038">
    <property type="entry name" value="CAP_ED"/>
    <property type="match status" value="1"/>
</dbReference>
<keyword evidence="3" id="KW-0804">Transcription</keyword>
<keyword evidence="1" id="KW-0805">Transcription regulation</keyword>
<evidence type="ECO:0000259" key="4">
    <source>
        <dbReference type="PROSITE" id="PS50042"/>
    </source>
</evidence>
<dbReference type="InterPro" id="IPR036388">
    <property type="entry name" value="WH-like_DNA-bd_sf"/>
</dbReference>
<dbReference type="Pfam" id="PF13545">
    <property type="entry name" value="HTH_Crp_2"/>
    <property type="match status" value="1"/>
</dbReference>
<dbReference type="InterPro" id="IPR012318">
    <property type="entry name" value="HTH_CRP"/>
</dbReference>
<dbReference type="PANTHER" id="PTHR24567">
    <property type="entry name" value="CRP FAMILY TRANSCRIPTIONAL REGULATORY PROTEIN"/>
    <property type="match status" value="1"/>
</dbReference>
<dbReference type="GO" id="GO:0003700">
    <property type="term" value="F:DNA-binding transcription factor activity"/>
    <property type="evidence" value="ECO:0007669"/>
    <property type="project" value="TreeGrafter"/>
</dbReference>
<sequence length="226" mass="25149">MSDLAALRRVPFLAVLPETELARLADLTRPRQYRSGTTIFHREDPGATLHIIHSGRVKLVLASPEGREVTVDILGMGDFFGELALLDGGPRSASAVALDQVETFTLDRQPFIATLERHPEVASGLLTVLGDRLRRTDELIQDILFLDLPARLAKQLLALADEFGTRGREGVRIEMRLNQSELASIVGATRESVNRCLNAFAERDLIALDREAITILKLDELRDRIY</sequence>
<feature type="domain" description="HTH crp-type" evidence="5">
    <location>
        <begin position="146"/>
        <end position="219"/>
    </location>
</feature>
<dbReference type="EMBL" id="CADCWM010000293">
    <property type="protein sequence ID" value="CAA9552042.1"/>
    <property type="molecule type" value="Genomic_DNA"/>
</dbReference>
<dbReference type="PROSITE" id="PS00889">
    <property type="entry name" value="CNMP_BINDING_2"/>
    <property type="match status" value="1"/>
</dbReference>
<dbReference type="SUPFAM" id="SSF46785">
    <property type="entry name" value="Winged helix' DNA-binding domain"/>
    <property type="match status" value="1"/>
</dbReference>
<reference evidence="6" key="1">
    <citation type="submission" date="2020-02" db="EMBL/GenBank/DDBJ databases">
        <authorList>
            <person name="Meier V. D."/>
        </authorList>
    </citation>
    <scope>NUCLEOTIDE SEQUENCE</scope>
    <source>
        <strain evidence="6">AVDCRST_MAG88</strain>
    </source>
</reference>
<dbReference type="AlphaFoldDB" id="A0A6J4UND5"/>
<name>A0A6J4UND5_9BACT</name>